<dbReference type="InterPro" id="IPR029063">
    <property type="entry name" value="SAM-dependent_MTases_sf"/>
</dbReference>
<comment type="caution">
    <text evidence="4">The sequence shown here is derived from an EMBL/GenBank/DDBJ whole genome shotgun (WGS) entry which is preliminary data.</text>
</comment>
<dbReference type="CDD" id="cd02440">
    <property type="entry name" value="AdoMet_MTases"/>
    <property type="match status" value="1"/>
</dbReference>
<dbReference type="InterPro" id="IPR041698">
    <property type="entry name" value="Methyltransf_25"/>
</dbReference>
<dbReference type="PANTHER" id="PTHR43861">
    <property type="entry name" value="TRANS-ACONITATE 2-METHYLTRANSFERASE-RELATED"/>
    <property type="match status" value="1"/>
</dbReference>
<dbReference type="RefSeq" id="WP_323445144.1">
    <property type="nucleotide sequence ID" value="NZ_BSBI01000001.1"/>
</dbReference>
<evidence type="ECO:0000259" key="3">
    <source>
        <dbReference type="Pfam" id="PF13649"/>
    </source>
</evidence>
<dbReference type="GO" id="GO:0032259">
    <property type="term" value="P:methylation"/>
    <property type="evidence" value="ECO:0007669"/>
    <property type="project" value="UniProtKB-KW"/>
</dbReference>
<organism evidence="4 5">
    <name type="scientific">Streptomyces yaizuensis</name>
    <dbReference type="NCBI Taxonomy" id="2989713"/>
    <lineage>
        <taxon>Bacteria</taxon>
        <taxon>Bacillati</taxon>
        <taxon>Actinomycetota</taxon>
        <taxon>Actinomycetes</taxon>
        <taxon>Kitasatosporales</taxon>
        <taxon>Streptomycetaceae</taxon>
        <taxon>Streptomyces</taxon>
    </lineage>
</organism>
<dbReference type="PANTHER" id="PTHR43861:SF1">
    <property type="entry name" value="TRANS-ACONITATE 2-METHYLTRANSFERASE"/>
    <property type="match status" value="1"/>
</dbReference>
<dbReference type="GO" id="GO:0008168">
    <property type="term" value="F:methyltransferase activity"/>
    <property type="evidence" value="ECO:0007669"/>
    <property type="project" value="UniProtKB-KW"/>
</dbReference>
<dbReference type="Gene3D" id="3.40.50.150">
    <property type="entry name" value="Vaccinia Virus protein VP39"/>
    <property type="match status" value="1"/>
</dbReference>
<keyword evidence="2" id="KW-0808">Transferase</keyword>
<evidence type="ECO:0000256" key="2">
    <source>
        <dbReference type="ARBA" id="ARBA00022679"/>
    </source>
</evidence>
<keyword evidence="5" id="KW-1185">Reference proteome</keyword>
<name>A0ABQ5NSQ3_9ACTN</name>
<sequence length="285" mass="31185">MTAPASATEAQARTLAGYDRASALRQVHDRDWVLGGIGGEPAVLFDLGCGIGQLLQEALERFPSLRLAVGLERSEHRIAEAGERLAAHGPRVRLHPADLTEPPALPERADVVTMTSVLHWLHPYEERIFAWIAGRLAPGGRFLLTTYHPARDGDGFGGEDEIVREALAALGIAPAAVPGLFATHGVLPIAVRTRTPGGLEELLSRHFTVDSGAERAARVSVADARQYEHFHAATFGDYYARLVAPERRAEFFTAVGESAWRRQRERGRVSDMPVRLWRLAPRTDG</sequence>
<dbReference type="Pfam" id="PF13649">
    <property type="entry name" value="Methyltransf_25"/>
    <property type="match status" value="1"/>
</dbReference>
<dbReference type="Proteomes" id="UP001291653">
    <property type="component" value="Unassembled WGS sequence"/>
</dbReference>
<gene>
    <name evidence="4" type="ORF">SYYSPA8_02085</name>
</gene>
<dbReference type="EMBL" id="BSBI01000001">
    <property type="protein sequence ID" value="GLF93036.1"/>
    <property type="molecule type" value="Genomic_DNA"/>
</dbReference>
<accession>A0ABQ5NSQ3</accession>
<evidence type="ECO:0000256" key="1">
    <source>
        <dbReference type="ARBA" id="ARBA00022603"/>
    </source>
</evidence>
<dbReference type="SUPFAM" id="SSF53335">
    <property type="entry name" value="S-adenosyl-L-methionine-dependent methyltransferases"/>
    <property type="match status" value="1"/>
</dbReference>
<keyword evidence="1 4" id="KW-0489">Methyltransferase</keyword>
<proteinExistence type="predicted"/>
<reference evidence="4 5" key="1">
    <citation type="submission" date="2022-10" db="EMBL/GenBank/DDBJ databases">
        <title>Draft genome sequence of Streptomyces sp. YSPA8.</title>
        <authorList>
            <person name="Moriuchi R."/>
            <person name="Dohra H."/>
            <person name="Yamamura H."/>
            <person name="Kodani S."/>
        </authorList>
    </citation>
    <scope>NUCLEOTIDE SEQUENCE [LARGE SCALE GENOMIC DNA]</scope>
    <source>
        <strain evidence="4 5">YSPA8</strain>
    </source>
</reference>
<evidence type="ECO:0000313" key="4">
    <source>
        <dbReference type="EMBL" id="GLF93036.1"/>
    </source>
</evidence>
<protein>
    <submittedName>
        <fullName evidence="4">Class I SAM-dependent methyltransferase</fullName>
    </submittedName>
</protein>
<feature type="domain" description="Methyltransferase" evidence="3">
    <location>
        <begin position="46"/>
        <end position="140"/>
    </location>
</feature>
<evidence type="ECO:0000313" key="5">
    <source>
        <dbReference type="Proteomes" id="UP001291653"/>
    </source>
</evidence>